<dbReference type="PANTHER" id="PTHR44858:SF1">
    <property type="entry name" value="UDP-N-ACETYLGLUCOSAMINE--PEPTIDE N-ACETYLGLUCOSAMINYLTRANSFERASE SPINDLY-RELATED"/>
    <property type="match status" value="1"/>
</dbReference>
<dbReference type="AlphaFoldDB" id="A0A2R5F2A4"/>
<dbReference type="InterPro" id="IPR011990">
    <property type="entry name" value="TPR-like_helical_dom_sf"/>
</dbReference>
<dbReference type="InterPro" id="IPR019734">
    <property type="entry name" value="TPR_rpt"/>
</dbReference>
<evidence type="ECO:0000256" key="2">
    <source>
        <dbReference type="ARBA" id="ARBA00022803"/>
    </source>
</evidence>
<comment type="caution">
    <text evidence="4">The sequence shown here is derived from an EMBL/GenBank/DDBJ whole genome shotgun (WGS) entry which is preliminary data.</text>
</comment>
<dbReference type="SUPFAM" id="SSF53756">
    <property type="entry name" value="UDP-Glycosyltransferase/glycogen phosphorylase"/>
    <property type="match status" value="1"/>
</dbReference>
<evidence type="ECO:0000313" key="5">
    <source>
        <dbReference type="Proteomes" id="UP000245081"/>
    </source>
</evidence>
<sequence>MKNNNDYKSPLSLEATPIISTRATLVQADIAEALTQQGLALHKKGCLPEAVACYTQALTYSPNFAEAYNNRGVALKTLMRFEEALQDYDRAIAIQPDYLEALNNRGVVLKSLNRFEEAVASYDQALALYPAYAEAHSNRGIALQELNRLEEAWAAYQQSIQLNPEYAEAYWNKALLLILVGQYELGWSLFEWRWLRNEAKASGKFRGLPWLGQTSIAGKTLLIYPEQGLGDYIQFCRYVPQVEALGAQVILEAPAALVSVLATLPSTFKIVASGEALPHYDALCPVMSLPLAFKTTLDTIPANIPYLFSDSIKTAEWQARLGQRCLLRIGLVWSGNTTHKNDRNRSLRFSQLASVLDFPFEFHCLQKDIREEDLETLQQRTQIRIHADDIHDFSDTAALVDAMDIIISVDTSVAHLAGAMGKPLWLLLPYMPDYRWMLDRSDSPWYPNARLFRQPAIGDWEAVMLELKAALEAL</sequence>
<accession>A0A2R5F2A4</accession>
<dbReference type="SMART" id="SM00028">
    <property type="entry name" value="TPR"/>
    <property type="match status" value="4"/>
</dbReference>
<dbReference type="Gene3D" id="1.25.40.10">
    <property type="entry name" value="Tetratricopeptide repeat domain"/>
    <property type="match status" value="2"/>
</dbReference>
<feature type="repeat" description="TPR" evidence="3">
    <location>
        <begin position="133"/>
        <end position="166"/>
    </location>
</feature>
<reference evidence="4 5" key="1">
    <citation type="journal article" date="2018" name="Environ. Microbiol.">
        <title>Isolation and genomic characterization of Novimethylophilus kurashikiensis gen. nov. sp. nov., a new lanthanide-dependent methylotrophic species of Methylophilaceae.</title>
        <authorList>
            <person name="Lv H."/>
            <person name="Sahin N."/>
            <person name="Tani A."/>
        </authorList>
    </citation>
    <scope>NUCLEOTIDE SEQUENCE [LARGE SCALE GENOMIC DNA]</scope>
    <source>
        <strain evidence="4 5">La2-4</strain>
    </source>
</reference>
<dbReference type="InterPro" id="IPR050498">
    <property type="entry name" value="Ycf3"/>
</dbReference>
<feature type="repeat" description="TPR" evidence="3">
    <location>
        <begin position="65"/>
        <end position="98"/>
    </location>
</feature>
<dbReference type="Pfam" id="PF13414">
    <property type="entry name" value="TPR_11"/>
    <property type="match status" value="2"/>
</dbReference>
<dbReference type="PANTHER" id="PTHR44858">
    <property type="entry name" value="TETRATRICOPEPTIDE REPEAT PROTEIN 6"/>
    <property type="match status" value="1"/>
</dbReference>
<organism evidence="4 5">
    <name type="scientific">Novimethylophilus kurashikiensis</name>
    <dbReference type="NCBI Taxonomy" id="1825523"/>
    <lineage>
        <taxon>Bacteria</taxon>
        <taxon>Pseudomonadati</taxon>
        <taxon>Pseudomonadota</taxon>
        <taxon>Betaproteobacteria</taxon>
        <taxon>Nitrosomonadales</taxon>
        <taxon>Methylophilaceae</taxon>
        <taxon>Novimethylophilus</taxon>
    </lineage>
</organism>
<evidence type="ECO:0000256" key="3">
    <source>
        <dbReference type="PROSITE-ProRule" id="PRU00339"/>
    </source>
</evidence>
<dbReference type="Proteomes" id="UP000245081">
    <property type="component" value="Unassembled WGS sequence"/>
</dbReference>
<feature type="repeat" description="TPR" evidence="3">
    <location>
        <begin position="31"/>
        <end position="64"/>
    </location>
</feature>
<evidence type="ECO:0000256" key="1">
    <source>
        <dbReference type="ARBA" id="ARBA00022737"/>
    </source>
</evidence>
<dbReference type="PROSITE" id="PS50005">
    <property type="entry name" value="TPR"/>
    <property type="match status" value="4"/>
</dbReference>
<evidence type="ECO:0000313" key="4">
    <source>
        <dbReference type="EMBL" id="GBG12756.1"/>
    </source>
</evidence>
<keyword evidence="2 3" id="KW-0802">TPR repeat</keyword>
<keyword evidence="5" id="KW-1185">Reference proteome</keyword>
<dbReference type="EMBL" id="BDOQ01000002">
    <property type="protein sequence ID" value="GBG12756.1"/>
    <property type="molecule type" value="Genomic_DNA"/>
</dbReference>
<dbReference type="Gene3D" id="3.40.50.2000">
    <property type="entry name" value="Glycogen Phosphorylase B"/>
    <property type="match status" value="1"/>
</dbReference>
<name>A0A2R5F2A4_9PROT</name>
<proteinExistence type="predicted"/>
<dbReference type="SUPFAM" id="SSF48452">
    <property type="entry name" value="TPR-like"/>
    <property type="match status" value="1"/>
</dbReference>
<gene>
    <name evidence="4" type="ORF">NMK_0289</name>
</gene>
<keyword evidence="1" id="KW-0677">Repeat</keyword>
<protein>
    <submittedName>
        <fullName evidence="4">Uncharacterized protein</fullName>
    </submittedName>
</protein>
<dbReference type="RefSeq" id="WP_181376136.1">
    <property type="nucleotide sequence ID" value="NZ_BDOQ01000002.1"/>
</dbReference>
<dbReference type="PROSITE" id="PS50293">
    <property type="entry name" value="TPR_REGION"/>
    <property type="match status" value="3"/>
</dbReference>
<feature type="repeat" description="TPR" evidence="3">
    <location>
        <begin position="99"/>
        <end position="132"/>
    </location>
</feature>